<keyword evidence="1" id="KW-1133">Transmembrane helix</keyword>
<feature type="transmembrane region" description="Helical" evidence="1">
    <location>
        <begin position="96"/>
        <end position="116"/>
    </location>
</feature>
<dbReference type="Proteomes" id="UP001597380">
    <property type="component" value="Unassembled WGS sequence"/>
</dbReference>
<evidence type="ECO:0000313" key="3">
    <source>
        <dbReference type="Proteomes" id="UP001597380"/>
    </source>
</evidence>
<evidence type="ECO:0000256" key="1">
    <source>
        <dbReference type="SAM" id="Phobius"/>
    </source>
</evidence>
<reference evidence="3" key="1">
    <citation type="journal article" date="2019" name="Int. J. Syst. Evol. Microbiol.">
        <title>The Global Catalogue of Microorganisms (GCM) 10K type strain sequencing project: providing services to taxonomists for standard genome sequencing and annotation.</title>
        <authorList>
            <consortium name="The Broad Institute Genomics Platform"/>
            <consortium name="The Broad Institute Genome Sequencing Center for Infectious Disease"/>
            <person name="Wu L."/>
            <person name="Ma J."/>
        </authorList>
    </citation>
    <scope>NUCLEOTIDE SEQUENCE [LARGE SCALE GENOMIC DNA]</scope>
    <source>
        <strain evidence="3">CGMCC 1.10992</strain>
    </source>
</reference>
<keyword evidence="3" id="KW-1185">Reference proteome</keyword>
<evidence type="ECO:0000313" key="2">
    <source>
        <dbReference type="EMBL" id="MFD2097157.1"/>
    </source>
</evidence>
<dbReference type="EMBL" id="JBHUHT010000016">
    <property type="protein sequence ID" value="MFD2097157.1"/>
    <property type="molecule type" value="Genomic_DNA"/>
</dbReference>
<comment type="caution">
    <text evidence="2">The sequence shown here is derived from an EMBL/GenBank/DDBJ whole genome shotgun (WGS) entry which is preliminary data.</text>
</comment>
<keyword evidence="1" id="KW-0472">Membrane</keyword>
<proteinExistence type="predicted"/>
<feature type="transmembrane region" description="Helical" evidence="1">
    <location>
        <begin position="20"/>
        <end position="42"/>
    </location>
</feature>
<dbReference type="RefSeq" id="WP_345339917.1">
    <property type="nucleotide sequence ID" value="NZ_BAABLI010000012.1"/>
</dbReference>
<name>A0ABW4XQB1_9GAMM</name>
<organism evidence="2 3">
    <name type="scientific">Corallincola platygyrae</name>
    <dbReference type="NCBI Taxonomy" id="1193278"/>
    <lineage>
        <taxon>Bacteria</taxon>
        <taxon>Pseudomonadati</taxon>
        <taxon>Pseudomonadota</taxon>
        <taxon>Gammaproteobacteria</taxon>
        <taxon>Alteromonadales</taxon>
        <taxon>Psychromonadaceae</taxon>
        <taxon>Corallincola</taxon>
    </lineage>
</organism>
<dbReference type="InterPro" id="IPR010665">
    <property type="entry name" value="DUF1240"/>
</dbReference>
<gene>
    <name evidence="2" type="ORF">ACFSJ3_14270</name>
</gene>
<accession>A0ABW4XQB1</accession>
<feature type="transmembrane region" description="Helical" evidence="1">
    <location>
        <begin position="63"/>
        <end position="84"/>
    </location>
</feature>
<dbReference type="Pfam" id="PF06836">
    <property type="entry name" value="DUF1240"/>
    <property type="match status" value="1"/>
</dbReference>
<protein>
    <submittedName>
        <fullName evidence="2">DUF1240 domain-containing protein</fullName>
    </submittedName>
</protein>
<sequence>MSDQVAGTDVKLGVSARLNLLFITTVMAAITVGIALFASQGFSESRAQLASSHIYVSISSWDLPCLVGIPCCIVVTAILSLRLFNQATEKRLNFLINAAVLLAIPSILLRLVYGFYVSYEMNQRGYFNCWAYSSPSIMSNAVWVKSPGYCIDNSGQVRKEVLRWLDGFGSATPSIDEVEKHVIEMQIAWEEDQRKRFPHLYSE</sequence>
<keyword evidence="1" id="KW-0812">Transmembrane</keyword>